<dbReference type="InterPro" id="IPR004274">
    <property type="entry name" value="FCP1_dom"/>
</dbReference>
<feature type="region of interest" description="Disordered" evidence="2">
    <location>
        <begin position="1"/>
        <end position="28"/>
    </location>
</feature>
<keyword evidence="1" id="KW-0496">Mitochondrion</keyword>
<comment type="function">
    <text evidence="1">Essential component of the TIM23 complex, a complex that mediates the translocation of transit peptide-containing proteins across the mitochondrial inner membrane.</text>
</comment>
<feature type="domain" description="FCP1 homology" evidence="3">
    <location>
        <begin position="45"/>
        <end position="202"/>
    </location>
</feature>
<dbReference type="PANTHER" id="PTHR12210">
    <property type="entry name" value="DULLARD PROTEIN PHOSPHATASE"/>
    <property type="match status" value="1"/>
</dbReference>
<dbReference type="SUPFAM" id="SSF56784">
    <property type="entry name" value="HAD-like"/>
    <property type="match status" value="1"/>
</dbReference>
<dbReference type="InterPro" id="IPR023214">
    <property type="entry name" value="HAD_sf"/>
</dbReference>
<feature type="compositionally biased region" description="Acidic residues" evidence="2">
    <location>
        <begin position="14"/>
        <end position="28"/>
    </location>
</feature>
<dbReference type="SMART" id="SM00577">
    <property type="entry name" value="CPDc"/>
    <property type="match status" value="1"/>
</dbReference>
<keyword evidence="5" id="KW-1185">Reference proteome</keyword>
<keyword evidence="1" id="KW-0813">Transport</keyword>
<dbReference type="Gene3D" id="3.40.50.1000">
    <property type="entry name" value="HAD superfamily/HAD-like"/>
    <property type="match status" value="2"/>
</dbReference>
<evidence type="ECO:0000256" key="2">
    <source>
        <dbReference type="SAM" id="MobiDB-lite"/>
    </source>
</evidence>
<dbReference type="EMBL" id="JAAMPC010000010">
    <property type="protein sequence ID" value="KAG2289637.1"/>
    <property type="molecule type" value="Genomic_DNA"/>
</dbReference>
<comment type="similarity">
    <text evidence="1">Belongs to the TIM50 family.</text>
</comment>
<keyword evidence="1" id="KW-0653">Protein transport</keyword>
<sequence>MADEENKNSIVVAPEDESTCDKEEAEQETELSSILDKLSLEPKKEKQKKKLLVLSLSGLLLHRVHRRTNRKTPKNRSPDASCGPNLVYKRPFAEEFMKFILERFEVGIWSSACELDQEECTDSGSTTLHNSDKPMFFKDLSKVFKYFKGFSASNTIFIDDEPYKALLNPDNTGVFPVSYDPTDKNDDFLDPEGEFCSYLDDLASSSDVQDYIKEHSFGQPMIDSSHPDWSFYSKVIKDYYLAYVC</sequence>
<comment type="subunit">
    <text evidence="1">Component of the TIM23 complex.</text>
</comment>
<dbReference type="GO" id="GO:0015031">
    <property type="term" value="P:protein transport"/>
    <property type="evidence" value="ECO:0007669"/>
    <property type="project" value="UniProtKB-KW"/>
</dbReference>
<dbReference type="InterPro" id="IPR036412">
    <property type="entry name" value="HAD-like_sf"/>
</dbReference>
<dbReference type="Proteomes" id="UP000886595">
    <property type="component" value="Unassembled WGS sequence"/>
</dbReference>
<evidence type="ECO:0000259" key="3">
    <source>
        <dbReference type="PROSITE" id="PS50969"/>
    </source>
</evidence>
<keyword evidence="1" id="KW-0811">Translocation</keyword>
<evidence type="ECO:0000256" key="1">
    <source>
        <dbReference type="RuleBase" id="RU365079"/>
    </source>
</evidence>
<dbReference type="AlphaFoldDB" id="A0A8X7USV4"/>
<organism evidence="4 5">
    <name type="scientific">Brassica carinata</name>
    <name type="common">Ethiopian mustard</name>
    <name type="synonym">Abyssinian cabbage</name>
    <dbReference type="NCBI Taxonomy" id="52824"/>
    <lineage>
        <taxon>Eukaryota</taxon>
        <taxon>Viridiplantae</taxon>
        <taxon>Streptophyta</taxon>
        <taxon>Embryophyta</taxon>
        <taxon>Tracheophyta</taxon>
        <taxon>Spermatophyta</taxon>
        <taxon>Magnoliopsida</taxon>
        <taxon>eudicotyledons</taxon>
        <taxon>Gunneridae</taxon>
        <taxon>Pentapetalae</taxon>
        <taxon>rosids</taxon>
        <taxon>malvids</taxon>
        <taxon>Brassicales</taxon>
        <taxon>Brassicaceae</taxon>
        <taxon>Brassiceae</taxon>
        <taxon>Brassica</taxon>
    </lineage>
</organism>
<protein>
    <recommendedName>
        <fullName evidence="1">Mitochondrial import inner membrane translocase subunit TIM50</fullName>
    </recommendedName>
</protein>
<comment type="subcellular location">
    <subcellularLocation>
        <location evidence="1">Mitochondrion inner membrane</location>
        <topology evidence="1">Single-pass membrane protein</topology>
    </subcellularLocation>
</comment>
<reference evidence="4 5" key="1">
    <citation type="submission" date="2020-02" db="EMBL/GenBank/DDBJ databases">
        <authorList>
            <person name="Ma Q."/>
            <person name="Huang Y."/>
            <person name="Song X."/>
            <person name="Pei D."/>
        </authorList>
    </citation>
    <scope>NUCLEOTIDE SEQUENCE [LARGE SCALE GENOMIC DNA]</scope>
    <source>
        <strain evidence="4">Sxm20200214</strain>
        <tissue evidence="4">Leaf</tissue>
    </source>
</reference>
<proteinExistence type="inferred from homology"/>
<accession>A0A8X7USV4</accession>
<dbReference type="InterPro" id="IPR050365">
    <property type="entry name" value="TIM50"/>
</dbReference>
<dbReference type="Pfam" id="PF03031">
    <property type="entry name" value="NIF"/>
    <property type="match status" value="1"/>
</dbReference>
<keyword evidence="1" id="KW-0809">Transit peptide</keyword>
<dbReference type="PROSITE" id="PS50969">
    <property type="entry name" value="FCP1"/>
    <property type="match status" value="1"/>
</dbReference>
<gene>
    <name evidence="4" type="ORF">Bca52824_049241</name>
</gene>
<dbReference type="OrthoDB" id="1711508at2759"/>
<evidence type="ECO:0000313" key="4">
    <source>
        <dbReference type="EMBL" id="KAG2289637.1"/>
    </source>
</evidence>
<comment type="caution">
    <text evidence="4">The sequence shown here is derived from an EMBL/GenBank/DDBJ whole genome shotgun (WGS) entry which is preliminary data.</text>
</comment>
<name>A0A8X7USV4_BRACI</name>
<evidence type="ECO:0000313" key="5">
    <source>
        <dbReference type="Proteomes" id="UP000886595"/>
    </source>
</evidence>
<dbReference type="GO" id="GO:0005744">
    <property type="term" value="C:TIM23 mitochondrial import inner membrane translocase complex"/>
    <property type="evidence" value="ECO:0007669"/>
    <property type="project" value="UniProtKB-UniRule"/>
</dbReference>